<name>A0A6H1ZX74_9ZZZZ</name>
<sequence length="141" mass="15027">MSFYPSSGEWDVKYFRKVASTAFTANNLVAFEGNGATGDPIEPADASDTLILGIGMKKVASTDSDYASNTRIPVLVPRNKASEMVCNDVDGTMVVADEGLEVDLTNAESVNRAASTTNVLLATKFVSTTFGHFIINKPNLV</sequence>
<organism evidence="1">
    <name type="scientific">viral metagenome</name>
    <dbReference type="NCBI Taxonomy" id="1070528"/>
    <lineage>
        <taxon>unclassified sequences</taxon>
        <taxon>metagenomes</taxon>
        <taxon>organismal metagenomes</taxon>
    </lineage>
</organism>
<proteinExistence type="predicted"/>
<evidence type="ECO:0000313" key="1">
    <source>
        <dbReference type="EMBL" id="QJA52164.1"/>
    </source>
</evidence>
<dbReference type="EMBL" id="MT144921">
    <property type="protein sequence ID" value="QJI01407.1"/>
    <property type="molecule type" value="Genomic_DNA"/>
</dbReference>
<reference evidence="1" key="1">
    <citation type="submission" date="2020-03" db="EMBL/GenBank/DDBJ databases">
        <title>The deep terrestrial virosphere.</title>
        <authorList>
            <person name="Holmfeldt K."/>
            <person name="Nilsson E."/>
            <person name="Simone D."/>
            <person name="Lopez-Fernandez M."/>
            <person name="Wu X."/>
            <person name="de Brujin I."/>
            <person name="Lundin D."/>
            <person name="Andersson A."/>
            <person name="Bertilsson S."/>
            <person name="Dopson M."/>
        </authorList>
    </citation>
    <scope>NUCLEOTIDE SEQUENCE</scope>
    <source>
        <strain evidence="1">TM448A02511</strain>
        <strain evidence="2">TM448B02531</strain>
    </source>
</reference>
<protein>
    <submittedName>
        <fullName evidence="1">Uncharacterized protein</fullName>
    </submittedName>
</protein>
<accession>A0A6H1ZX74</accession>
<gene>
    <name evidence="1" type="ORF">TM448A02511_0006</name>
    <name evidence="2" type="ORF">TM448B02531_0005</name>
</gene>
<evidence type="ECO:0000313" key="2">
    <source>
        <dbReference type="EMBL" id="QJI01407.1"/>
    </source>
</evidence>
<dbReference type="EMBL" id="MT144318">
    <property type="protein sequence ID" value="QJA52164.1"/>
    <property type="molecule type" value="Genomic_DNA"/>
</dbReference>
<dbReference type="AlphaFoldDB" id="A0A6H1ZX74"/>